<organism evidence="1 2">
    <name type="scientific">Flavobacterium difficile</name>
    <dbReference type="NCBI Taxonomy" id="2709659"/>
    <lineage>
        <taxon>Bacteria</taxon>
        <taxon>Pseudomonadati</taxon>
        <taxon>Bacteroidota</taxon>
        <taxon>Flavobacteriia</taxon>
        <taxon>Flavobacteriales</taxon>
        <taxon>Flavobacteriaceae</taxon>
        <taxon>Flavobacterium</taxon>
    </lineage>
</organism>
<dbReference type="Proteomes" id="UP000800984">
    <property type="component" value="Unassembled WGS sequence"/>
</dbReference>
<comment type="caution">
    <text evidence="1">The sequence shown here is derived from an EMBL/GenBank/DDBJ whole genome shotgun (WGS) entry which is preliminary data.</text>
</comment>
<accession>A0ABX0I0Y0</accession>
<evidence type="ECO:0000313" key="2">
    <source>
        <dbReference type="Proteomes" id="UP000800984"/>
    </source>
</evidence>
<name>A0ABX0I0Y0_9FLAO</name>
<proteinExistence type="predicted"/>
<evidence type="ECO:0000313" key="1">
    <source>
        <dbReference type="EMBL" id="NHM00849.1"/>
    </source>
</evidence>
<dbReference type="RefSeq" id="WP_166075883.1">
    <property type="nucleotide sequence ID" value="NZ_JAAJBT010000001.1"/>
</dbReference>
<gene>
    <name evidence="1" type="ORF">G4D72_01840</name>
</gene>
<dbReference type="EMBL" id="JAAJBT010000001">
    <property type="protein sequence ID" value="NHM00849.1"/>
    <property type="molecule type" value="Genomic_DNA"/>
</dbReference>
<sequence>MKNILIVFFIVAVSFANEKPKASNPFPLKSVMESPYYFGKKQNAAVPTYFCDGCGCGASGGSMGFASMLNSNFIGMRYFNQQYRSNDGLYTNSPWLEENFNTVQVWARIPVYKGFQISAFVPYNYHDRETTTGKKSIRGLGDITVLALATVCKTKVDTISNSFQHNIQAGVGVKLPTGEYKETNSGSINPSFQLGTGSWDVLFTTEYVLKKNKLGWNNMVNYIVKNQNEKYYQFGNQFNYASTLFYLLENELLAFAPQVGISGEVYESNSQFNQEVKNTSGDVVFSKFGFELGYKKWSFGTTVQVPIHQNLLNGLVEAKSRWSLNINYKL</sequence>
<reference evidence="1 2" key="1">
    <citation type="submission" date="2020-02" db="EMBL/GenBank/DDBJ databases">
        <authorList>
            <person name="Chen W.-M."/>
        </authorList>
    </citation>
    <scope>NUCLEOTIDE SEQUENCE [LARGE SCALE GENOMIC DNA]</scope>
    <source>
        <strain evidence="1 2">KDG-16</strain>
    </source>
</reference>
<keyword evidence="2" id="KW-1185">Reference proteome</keyword>
<protein>
    <submittedName>
        <fullName evidence="1">Transporter</fullName>
    </submittedName>
</protein>